<feature type="transmembrane region" description="Helical" evidence="1">
    <location>
        <begin position="98"/>
        <end position="114"/>
    </location>
</feature>
<name>A0A255YER6_9SPHN</name>
<accession>A0A255YER6</accession>
<dbReference type="RefSeq" id="WP_094474099.1">
    <property type="nucleotide sequence ID" value="NZ_NOXT01000115.1"/>
</dbReference>
<evidence type="ECO:0000256" key="1">
    <source>
        <dbReference type="SAM" id="Phobius"/>
    </source>
</evidence>
<dbReference type="Proteomes" id="UP000216991">
    <property type="component" value="Unassembled WGS sequence"/>
</dbReference>
<organism evidence="2 3">
    <name type="scientific">Sandarakinorhabdus cyanobacteriorum</name>
    <dbReference type="NCBI Taxonomy" id="1981098"/>
    <lineage>
        <taxon>Bacteria</taxon>
        <taxon>Pseudomonadati</taxon>
        <taxon>Pseudomonadota</taxon>
        <taxon>Alphaproteobacteria</taxon>
        <taxon>Sphingomonadales</taxon>
        <taxon>Sphingosinicellaceae</taxon>
        <taxon>Sandarakinorhabdus</taxon>
    </lineage>
</organism>
<keyword evidence="3" id="KW-1185">Reference proteome</keyword>
<dbReference type="AlphaFoldDB" id="A0A255YER6"/>
<sequence>MPAPPTRRSAKQRPLSGVLINDGRREAVVVTALEKRLLINVEADISAIPLARVRRDDGLCLRRTDKQDWQIRFDAMPPPDSWVHDLPLLSPANPVRRAVMILLLLLGLIAAWLWNSDSKLPVMGELPSPGAIVKPVVPAIQLA</sequence>
<gene>
    <name evidence="2" type="ORF">CHU93_11040</name>
</gene>
<proteinExistence type="predicted"/>
<dbReference type="EMBL" id="NOXT01000115">
    <property type="protein sequence ID" value="OYQ27045.1"/>
    <property type="molecule type" value="Genomic_DNA"/>
</dbReference>
<keyword evidence="1" id="KW-1133">Transmembrane helix</keyword>
<reference evidence="2 3" key="1">
    <citation type="submission" date="2017-07" db="EMBL/GenBank/DDBJ databases">
        <title>Sandarakinorhabdus cyanobacteriorum sp. nov., a novel bacterium isolated from cyanobacterial aggregates in a eutrophic lake.</title>
        <authorList>
            <person name="Cai H."/>
        </authorList>
    </citation>
    <scope>NUCLEOTIDE SEQUENCE [LARGE SCALE GENOMIC DNA]</scope>
    <source>
        <strain evidence="2 3">TH057</strain>
    </source>
</reference>
<protein>
    <submittedName>
        <fullName evidence="2">Uncharacterized protein</fullName>
    </submittedName>
</protein>
<comment type="caution">
    <text evidence="2">The sequence shown here is derived from an EMBL/GenBank/DDBJ whole genome shotgun (WGS) entry which is preliminary data.</text>
</comment>
<dbReference type="OrthoDB" id="9847123at2"/>
<keyword evidence="1" id="KW-0812">Transmembrane</keyword>
<evidence type="ECO:0000313" key="2">
    <source>
        <dbReference type="EMBL" id="OYQ27045.1"/>
    </source>
</evidence>
<keyword evidence="1" id="KW-0472">Membrane</keyword>
<evidence type="ECO:0000313" key="3">
    <source>
        <dbReference type="Proteomes" id="UP000216991"/>
    </source>
</evidence>